<evidence type="ECO:0000313" key="5">
    <source>
        <dbReference type="Proteomes" id="UP000001449"/>
    </source>
</evidence>
<dbReference type="PANTHER" id="PTHR31978:SF1">
    <property type="entry name" value="INTRAFLAGELLAR TRANSPORT PROTEIN 20 HOMOLOG"/>
    <property type="match status" value="1"/>
</dbReference>
<dbReference type="KEGG" id="tps:THAPSDRAFT_262570"/>
<dbReference type="PANTHER" id="PTHR31978">
    <property type="entry name" value="INTRAFLAGELLAR TRANSPORT PROTEIN 20 HOMOLOG"/>
    <property type="match status" value="1"/>
</dbReference>
<evidence type="ECO:0000256" key="2">
    <source>
        <dbReference type="ARBA" id="ARBA00023054"/>
    </source>
</evidence>
<keyword evidence="5" id="KW-1185">Reference proteome</keyword>
<dbReference type="GO" id="GO:0005929">
    <property type="term" value="C:cilium"/>
    <property type="evidence" value="ECO:0007669"/>
    <property type="project" value="UniProtKB-SubCell"/>
</dbReference>
<dbReference type="HOGENOM" id="CLU_2502926_0_0_1"/>
<dbReference type="EMBL" id="CM000642">
    <property type="protein sequence ID" value="EED92072.1"/>
    <property type="molecule type" value="Genomic_DNA"/>
</dbReference>
<keyword evidence="2" id="KW-0175">Coiled coil</keyword>
<protein>
    <submittedName>
        <fullName evidence="4">Intraflagellar transport protein</fullName>
    </submittedName>
</protein>
<accession>B8C375</accession>
<dbReference type="PaxDb" id="35128-Thaps262570"/>
<organism evidence="4 5">
    <name type="scientific">Thalassiosira pseudonana</name>
    <name type="common">Marine diatom</name>
    <name type="synonym">Cyclotella nana</name>
    <dbReference type="NCBI Taxonomy" id="35128"/>
    <lineage>
        <taxon>Eukaryota</taxon>
        <taxon>Sar</taxon>
        <taxon>Stramenopiles</taxon>
        <taxon>Ochrophyta</taxon>
        <taxon>Bacillariophyta</taxon>
        <taxon>Coscinodiscophyceae</taxon>
        <taxon>Thalassiosirophycidae</taxon>
        <taxon>Thalassiosirales</taxon>
        <taxon>Thalassiosiraceae</taxon>
        <taxon>Thalassiosira</taxon>
    </lineage>
</organism>
<comment type="subcellular location">
    <subcellularLocation>
        <location evidence="1">Cell projection</location>
        <location evidence="1">Cilium</location>
    </subcellularLocation>
</comment>
<dbReference type="InParanoid" id="B8C375"/>
<evidence type="ECO:0000313" key="4">
    <source>
        <dbReference type="EMBL" id="EED92072.1"/>
    </source>
</evidence>
<evidence type="ECO:0000256" key="1">
    <source>
        <dbReference type="ARBA" id="ARBA00004138"/>
    </source>
</evidence>
<proteinExistence type="predicted"/>
<dbReference type="GeneID" id="7448142"/>
<name>B8C375_THAPS</name>
<gene>
    <name evidence="4" type="ORF">THAPSDRAFT_262570</name>
</gene>
<evidence type="ECO:0000256" key="3">
    <source>
        <dbReference type="ARBA" id="ARBA00023273"/>
    </source>
</evidence>
<dbReference type="AlphaFoldDB" id="B8C375"/>
<sequence>MFRVIVDDEGRLTLVNPETRKRSTILADECASFVSKIREFQCLTSTIMANMKAAENTESQKLKALGLRNKLEEAQKSKEANATKGD</sequence>
<reference evidence="4 5" key="2">
    <citation type="journal article" date="2008" name="Nature">
        <title>The Phaeodactylum genome reveals the evolutionary history of diatom genomes.</title>
        <authorList>
            <person name="Bowler C."/>
            <person name="Allen A.E."/>
            <person name="Badger J.H."/>
            <person name="Grimwood J."/>
            <person name="Jabbari K."/>
            <person name="Kuo A."/>
            <person name="Maheswari U."/>
            <person name="Martens C."/>
            <person name="Maumus F."/>
            <person name="Otillar R.P."/>
            <person name="Rayko E."/>
            <person name="Salamov A."/>
            <person name="Vandepoele K."/>
            <person name="Beszteri B."/>
            <person name="Gruber A."/>
            <person name="Heijde M."/>
            <person name="Katinka M."/>
            <person name="Mock T."/>
            <person name="Valentin K."/>
            <person name="Verret F."/>
            <person name="Berges J.A."/>
            <person name="Brownlee C."/>
            <person name="Cadoret J.P."/>
            <person name="Chiovitti A."/>
            <person name="Choi C.J."/>
            <person name="Coesel S."/>
            <person name="De Martino A."/>
            <person name="Detter J.C."/>
            <person name="Durkin C."/>
            <person name="Falciatore A."/>
            <person name="Fournet J."/>
            <person name="Haruta M."/>
            <person name="Huysman M.J."/>
            <person name="Jenkins B.D."/>
            <person name="Jiroutova K."/>
            <person name="Jorgensen R.E."/>
            <person name="Joubert Y."/>
            <person name="Kaplan A."/>
            <person name="Kroger N."/>
            <person name="Kroth P.G."/>
            <person name="La Roche J."/>
            <person name="Lindquist E."/>
            <person name="Lommer M."/>
            <person name="Martin-Jezequel V."/>
            <person name="Lopez P.J."/>
            <person name="Lucas S."/>
            <person name="Mangogna M."/>
            <person name="McGinnis K."/>
            <person name="Medlin L.K."/>
            <person name="Montsant A."/>
            <person name="Oudot-Le Secq M.P."/>
            <person name="Napoli C."/>
            <person name="Obornik M."/>
            <person name="Parker M.S."/>
            <person name="Petit J.L."/>
            <person name="Porcel B.M."/>
            <person name="Poulsen N."/>
            <person name="Robison M."/>
            <person name="Rychlewski L."/>
            <person name="Rynearson T.A."/>
            <person name="Schmutz J."/>
            <person name="Shapiro H."/>
            <person name="Siaut M."/>
            <person name="Stanley M."/>
            <person name="Sussman M.R."/>
            <person name="Taylor A.R."/>
            <person name="Vardi A."/>
            <person name="von Dassow P."/>
            <person name="Vyverman W."/>
            <person name="Willis A."/>
            <person name="Wyrwicz L.S."/>
            <person name="Rokhsar D.S."/>
            <person name="Weissenbach J."/>
            <person name="Armbrust E.V."/>
            <person name="Green B.R."/>
            <person name="Van de Peer Y."/>
            <person name="Grigoriev I.V."/>
        </authorList>
    </citation>
    <scope>NUCLEOTIDE SEQUENCE [LARGE SCALE GENOMIC DNA]</scope>
    <source>
        <strain evidence="4 5">CCMP1335</strain>
    </source>
</reference>
<dbReference type="Pfam" id="PF14931">
    <property type="entry name" value="IFT20"/>
    <property type="match status" value="1"/>
</dbReference>
<dbReference type="Proteomes" id="UP000001449">
    <property type="component" value="Chromosome 5"/>
</dbReference>
<dbReference type="RefSeq" id="XP_002290320.1">
    <property type="nucleotide sequence ID" value="XM_002290284.1"/>
</dbReference>
<reference evidence="4 5" key="1">
    <citation type="journal article" date="2004" name="Science">
        <title>The genome of the diatom Thalassiosira pseudonana: ecology, evolution, and metabolism.</title>
        <authorList>
            <person name="Armbrust E.V."/>
            <person name="Berges J.A."/>
            <person name="Bowler C."/>
            <person name="Green B.R."/>
            <person name="Martinez D."/>
            <person name="Putnam N.H."/>
            <person name="Zhou S."/>
            <person name="Allen A.E."/>
            <person name="Apt K.E."/>
            <person name="Bechner M."/>
            <person name="Brzezinski M.A."/>
            <person name="Chaal B.K."/>
            <person name="Chiovitti A."/>
            <person name="Davis A.K."/>
            <person name="Demarest M.S."/>
            <person name="Detter J.C."/>
            <person name="Glavina T."/>
            <person name="Goodstein D."/>
            <person name="Hadi M.Z."/>
            <person name="Hellsten U."/>
            <person name="Hildebrand M."/>
            <person name="Jenkins B.D."/>
            <person name="Jurka J."/>
            <person name="Kapitonov V.V."/>
            <person name="Kroger N."/>
            <person name="Lau W.W."/>
            <person name="Lane T.W."/>
            <person name="Larimer F.W."/>
            <person name="Lippmeier J.C."/>
            <person name="Lucas S."/>
            <person name="Medina M."/>
            <person name="Montsant A."/>
            <person name="Obornik M."/>
            <person name="Parker M.S."/>
            <person name="Palenik B."/>
            <person name="Pazour G.J."/>
            <person name="Richardson P.M."/>
            <person name="Rynearson T.A."/>
            <person name="Saito M.A."/>
            <person name="Schwartz D.C."/>
            <person name="Thamatrakoln K."/>
            <person name="Valentin K."/>
            <person name="Vardi A."/>
            <person name="Wilkerson F.P."/>
            <person name="Rokhsar D.S."/>
        </authorList>
    </citation>
    <scope>NUCLEOTIDE SEQUENCE [LARGE SCALE GENOMIC DNA]</scope>
    <source>
        <strain evidence="4 5">CCMP1335</strain>
    </source>
</reference>
<keyword evidence="3" id="KW-0966">Cell projection</keyword>
<dbReference type="InterPro" id="IPR028172">
    <property type="entry name" value="FT20"/>
</dbReference>